<accession>A0A9W8A9A4</accession>
<dbReference type="Proteomes" id="UP001150538">
    <property type="component" value="Unassembled WGS sequence"/>
</dbReference>
<feature type="region of interest" description="Disordered" evidence="8">
    <location>
        <begin position="592"/>
        <end position="679"/>
    </location>
</feature>
<keyword evidence="1 6" id="KW-0547">Nucleotide-binding</keyword>
<evidence type="ECO:0000259" key="9">
    <source>
        <dbReference type="PROSITE" id="PS51192"/>
    </source>
</evidence>
<feature type="domain" description="Helicase ATP-binding" evidence="9">
    <location>
        <begin position="120"/>
        <end position="304"/>
    </location>
</feature>
<comment type="function">
    <text evidence="7">RNA helicase.</text>
</comment>
<keyword evidence="5 7" id="KW-0694">RNA-binding</keyword>
<dbReference type="AlphaFoldDB" id="A0A9W8A9A4"/>
<dbReference type="EMBL" id="JANBPU010000017">
    <property type="protein sequence ID" value="KAJ1920121.1"/>
    <property type="molecule type" value="Genomic_DNA"/>
</dbReference>
<dbReference type="GO" id="GO:0005524">
    <property type="term" value="F:ATP binding"/>
    <property type="evidence" value="ECO:0007669"/>
    <property type="project" value="UniProtKB-UniRule"/>
</dbReference>
<dbReference type="GO" id="GO:0003724">
    <property type="term" value="F:RNA helicase activity"/>
    <property type="evidence" value="ECO:0007669"/>
    <property type="project" value="UniProtKB-EC"/>
</dbReference>
<gene>
    <name evidence="11" type="ORF">H4219_001494</name>
</gene>
<name>A0A9W8A9A4_9FUNG</name>
<feature type="compositionally biased region" description="Polar residues" evidence="8">
    <location>
        <begin position="657"/>
        <end position="673"/>
    </location>
</feature>
<evidence type="ECO:0000259" key="10">
    <source>
        <dbReference type="PROSITE" id="PS51194"/>
    </source>
</evidence>
<dbReference type="PROSITE" id="PS51194">
    <property type="entry name" value="HELICASE_CTER"/>
    <property type="match status" value="1"/>
</dbReference>
<organism evidence="11 12">
    <name type="scientific">Mycoemilia scoparia</name>
    <dbReference type="NCBI Taxonomy" id="417184"/>
    <lineage>
        <taxon>Eukaryota</taxon>
        <taxon>Fungi</taxon>
        <taxon>Fungi incertae sedis</taxon>
        <taxon>Zoopagomycota</taxon>
        <taxon>Kickxellomycotina</taxon>
        <taxon>Kickxellomycetes</taxon>
        <taxon>Kickxellales</taxon>
        <taxon>Kickxellaceae</taxon>
        <taxon>Mycoemilia</taxon>
    </lineage>
</organism>
<comment type="similarity">
    <text evidence="6">Belongs to the DEAD box helicase family.</text>
</comment>
<dbReference type="InterPro" id="IPR027417">
    <property type="entry name" value="P-loop_NTPase"/>
</dbReference>
<comment type="caution">
    <text evidence="11">The sequence shown here is derived from an EMBL/GenBank/DDBJ whole genome shotgun (WGS) entry which is preliminary data.</text>
</comment>
<dbReference type="CDD" id="cd18787">
    <property type="entry name" value="SF2_C_DEAD"/>
    <property type="match status" value="1"/>
</dbReference>
<evidence type="ECO:0000256" key="2">
    <source>
        <dbReference type="ARBA" id="ARBA00022801"/>
    </source>
</evidence>
<evidence type="ECO:0000256" key="8">
    <source>
        <dbReference type="SAM" id="MobiDB-lite"/>
    </source>
</evidence>
<keyword evidence="2 6" id="KW-0378">Hydrolase</keyword>
<proteinExistence type="inferred from homology"/>
<comment type="domain">
    <text evidence="7">The Q motif is unique to and characteristic of the DEAD box family of RNA helicases and controls ATP binding and hydrolysis.</text>
</comment>
<evidence type="ECO:0000313" key="12">
    <source>
        <dbReference type="Proteomes" id="UP001150538"/>
    </source>
</evidence>
<dbReference type="Pfam" id="PF00271">
    <property type="entry name" value="Helicase_C"/>
    <property type="match status" value="1"/>
</dbReference>
<evidence type="ECO:0000256" key="4">
    <source>
        <dbReference type="ARBA" id="ARBA00022840"/>
    </source>
</evidence>
<dbReference type="Gene3D" id="3.40.50.300">
    <property type="entry name" value="P-loop containing nucleotide triphosphate hydrolases"/>
    <property type="match status" value="2"/>
</dbReference>
<keyword evidence="12" id="KW-1185">Reference proteome</keyword>
<evidence type="ECO:0000256" key="1">
    <source>
        <dbReference type="ARBA" id="ARBA00022741"/>
    </source>
</evidence>
<evidence type="ECO:0000256" key="6">
    <source>
        <dbReference type="RuleBase" id="RU000492"/>
    </source>
</evidence>
<evidence type="ECO:0000256" key="5">
    <source>
        <dbReference type="ARBA" id="ARBA00022884"/>
    </source>
</evidence>
<feature type="compositionally biased region" description="Basic and acidic residues" evidence="8">
    <location>
        <begin position="639"/>
        <end position="653"/>
    </location>
</feature>
<evidence type="ECO:0000256" key="7">
    <source>
        <dbReference type="RuleBase" id="RU365068"/>
    </source>
</evidence>
<dbReference type="EC" id="3.6.4.13" evidence="7"/>
<dbReference type="GO" id="GO:0003723">
    <property type="term" value="F:RNA binding"/>
    <property type="evidence" value="ECO:0007669"/>
    <property type="project" value="UniProtKB-UniRule"/>
</dbReference>
<dbReference type="OrthoDB" id="193716at2759"/>
<evidence type="ECO:0000256" key="3">
    <source>
        <dbReference type="ARBA" id="ARBA00022806"/>
    </source>
</evidence>
<keyword evidence="4 6" id="KW-0067">ATP-binding</keyword>
<reference evidence="11" key="1">
    <citation type="submission" date="2022-07" db="EMBL/GenBank/DDBJ databases">
        <title>Phylogenomic reconstructions and comparative analyses of Kickxellomycotina fungi.</title>
        <authorList>
            <person name="Reynolds N.K."/>
            <person name="Stajich J.E."/>
            <person name="Barry K."/>
            <person name="Grigoriev I.V."/>
            <person name="Crous P."/>
            <person name="Smith M.E."/>
        </authorList>
    </citation>
    <scope>NUCLEOTIDE SEQUENCE</scope>
    <source>
        <strain evidence="11">NBRC 100468</strain>
    </source>
</reference>
<dbReference type="Pfam" id="PF00270">
    <property type="entry name" value="DEAD"/>
    <property type="match status" value="1"/>
</dbReference>
<dbReference type="InterPro" id="IPR001650">
    <property type="entry name" value="Helicase_C-like"/>
</dbReference>
<feature type="domain" description="Helicase C-terminal" evidence="10">
    <location>
        <begin position="338"/>
        <end position="518"/>
    </location>
</feature>
<protein>
    <recommendedName>
        <fullName evidence="7">ATP-dependent RNA helicase</fullName>
        <ecNumber evidence="7">3.6.4.13</ecNumber>
    </recommendedName>
</protein>
<sequence>MLRSFIAANLRTRLITSLPRSGVKGPAFQTFYTKNTSTSLLINKLEPFKVTVSQYSSLAALASEGRQFDLSEQDQQNNENEEQQLPAKFQDCNFLSKDTLHALKTVMKIDTPSKVQQRVLSILPTNADMMIKAKTGTGKTLGFLIPAIETLLAEYSNNEDRKLKGREIGILVVSPTRELANQIAQEAAKISTQHKFGVRTIVGGERPAAQITGLKKYRSDIVVGTPGRLVDFLTNQRIFIEKAQGTKVLIFDEADELLQMGFKDEIDQIINAMPKDRQTIMVSATFNDDIKRTARNALKSEFKFLDCVSKDEANTNVLTKQEYARVDYDQHFKAIYKILKDAMTKSVNQTGDGTKIIVFCPTTKTTEIYYKAIRSMFHSIHDIRDFAKYKRRAERNDQDFVPAQVLRIHGRMSQDKRTRTSRDFRHNKTNRGMTSILVTSDVSARGVDYPDVSTVVQVGIPSDPAHYIHRVGRTGRAGKEGYGIILLSDAEHTFLKQLPKLPITENPNFTSEHLEEIGQSNEFAEKWKAIKSTADEDELKDAHDSLLGFYAGKDQYIKATGEQLIKMVGGLTEAFDIPPPLVTDAAKFRLGLHNRDRRNRPMPNRSRGGGNKAPWMGRGSFARGNTKRNNTRDSNSGYRRNEFKQDFGNENRRPRQFQRNDNYGSRENSGYQRNRNDRY</sequence>
<keyword evidence="3 6" id="KW-0347">Helicase</keyword>
<dbReference type="GO" id="GO:0016787">
    <property type="term" value="F:hydrolase activity"/>
    <property type="evidence" value="ECO:0007669"/>
    <property type="project" value="UniProtKB-KW"/>
</dbReference>
<evidence type="ECO:0000313" key="11">
    <source>
        <dbReference type="EMBL" id="KAJ1920121.1"/>
    </source>
</evidence>
<dbReference type="InterPro" id="IPR011545">
    <property type="entry name" value="DEAD/DEAH_box_helicase_dom"/>
</dbReference>
<dbReference type="PANTHER" id="PTHR24031">
    <property type="entry name" value="RNA HELICASE"/>
    <property type="match status" value="1"/>
</dbReference>
<comment type="catalytic activity">
    <reaction evidence="7">
        <text>ATP + H2O = ADP + phosphate + H(+)</text>
        <dbReference type="Rhea" id="RHEA:13065"/>
        <dbReference type="ChEBI" id="CHEBI:15377"/>
        <dbReference type="ChEBI" id="CHEBI:15378"/>
        <dbReference type="ChEBI" id="CHEBI:30616"/>
        <dbReference type="ChEBI" id="CHEBI:43474"/>
        <dbReference type="ChEBI" id="CHEBI:456216"/>
        <dbReference type="EC" id="3.6.4.13"/>
    </reaction>
</comment>
<dbReference type="InterPro" id="IPR000629">
    <property type="entry name" value="RNA-helicase_DEAD-box_CS"/>
</dbReference>
<dbReference type="InterPro" id="IPR014001">
    <property type="entry name" value="Helicase_ATP-bd"/>
</dbReference>
<dbReference type="PROSITE" id="PS51192">
    <property type="entry name" value="HELICASE_ATP_BIND_1"/>
    <property type="match status" value="1"/>
</dbReference>
<dbReference type="SMART" id="SM00490">
    <property type="entry name" value="HELICc"/>
    <property type="match status" value="1"/>
</dbReference>
<dbReference type="SUPFAM" id="SSF52540">
    <property type="entry name" value="P-loop containing nucleoside triphosphate hydrolases"/>
    <property type="match status" value="1"/>
</dbReference>
<dbReference type="SMART" id="SM00487">
    <property type="entry name" value="DEXDc"/>
    <property type="match status" value="1"/>
</dbReference>
<dbReference type="PROSITE" id="PS00039">
    <property type="entry name" value="DEAD_ATP_HELICASE"/>
    <property type="match status" value="1"/>
</dbReference>